<evidence type="ECO:0000256" key="3">
    <source>
        <dbReference type="ARBA" id="ARBA00022692"/>
    </source>
</evidence>
<keyword evidence="4 6" id="KW-1133">Transmembrane helix</keyword>
<dbReference type="GO" id="GO:0071786">
    <property type="term" value="P:endoplasmic reticulum tubular network organization"/>
    <property type="evidence" value="ECO:0007669"/>
    <property type="project" value="TreeGrafter"/>
</dbReference>
<evidence type="ECO:0000256" key="2">
    <source>
        <dbReference type="ARBA" id="ARBA00007322"/>
    </source>
</evidence>
<dbReference type="Pfam" id="PF03661">
    <property type="entry name" value="TMEM33_Pom33"/>
    <property type="match status" value="1"/>
</dbReference>
<reference evidence="7" key="1">
    <citation type="journal article" date="2020" name="J Insects Food Feed">
        <title>The yellow mealworm (Tenebrio molitor) genome: a resource for the emerging insects as food and feed industry.</title>
        <authorList>
            <person name="Eriksson T."/>
            <person name="Andere A."/>
            <person name="Kelstrup H."/>
            <person name="Emery V."/>
            <person name="Picard C."/>
        </authorList>
    </citation>
    <scope>NUCLEOTIDE SEQUENCE</scope>
    <source>
        <strain evidence="7">Stoneville</strain>
        <tissue evidence="7">Whole head</tissue>
    </source>
</reference>
<accession>A0A8J6LHR3</accession>
<feature type="transmembrane region" description="Helical" evidence="6">
    <location>
        <begin position="179"/>
        <end position="198"/>
    </location>
</feature>
<gene>
    <name evidence="7" type="ORF">GEV33_008929</name>
</gene>
<name>A0A8J6LHR3_TENMO</name>
<sequence>MSDNASSSSSSEQRPRGLNVDALKQHVLVHKIDCGLWAMRILTVFFTFGYFLPIFGSAQNAYYKALIANAAINALRLHQRLGRVRLSREFLAELLMEDSCHYLFYSMIFLYVAPLTLVLLPVVLFAILHAASYSLTLLDTMGQNSWWGARLLISLVEFQSLNILRLIAFTEIIMMPLTVLFVLMGRASLLTPFIYYHFLTQRYTSRRNPYNRNMFYELRVLLERTAAKPKMPSFVKAALLGIVNFTVKLAPPQVVQPQQHQQ</sequence>
<dbReference type="EMBL" id="JABDTM020024886">
    <property type="protein sequence ID" value="KAH0813861.1"/>
    <property type="molecule type" value="Genomic_DNA"/>
</dbReference>
<dbReference type="GO" id="GO:0005783">
    <property type="term" value="C:endoplasmic reticulum"/>
    <property type="evidence" value="ECO:0007669"/>
    <property type="project" value="TreeGrafter"/>
</dbReference>
<evidence type="ECO:0000256" key="1">
    <source>
        <dbReference type="ARBA" id="ARBA00004141"/>
    </source>
</evidence>
<evidence type="ECO:0000313" key="8">
    <source>
        <dbReference type="Proteomes" id="UP000719412"/>
    </source>
</evidence>
<feature type="transmembrane region" description="Helical" evidence="6">
    <location>
        <begin position="102"/>
        <end position="127"/>
    </location>
</feature>
<reference evidence="7" key="2">
    <citation type="submission" date="2021-08" db="EMBL/GenBank/DDBJ databases">
        <authorList>
            <person name="Eriksson T."/>
        </authorList>
    </citation>
    <scope>NUCLEOTIDE SEQUENCE</scope>
    <source>
        <strain evidence="7">Stoneville</strain>
        <tissue evidence="7">Whole head</tissue>
    </source>
</reference>
<dbReference type="Proteomes" id="UP000719412">
    <property type="component" value="Unassembled WGS sequence"/>
</dbReference>
<dbReference type="GO" id="GO:0061024">
    <property type="term" value="P:membrane organization"/>
    <property type="evidence" value="ECO:0007669"/>
    <property type="project" value="TreeGrafter"/>
</dbReference>
<dbReference type="GO" id="GO:0016020">
    <property type="term" value="C:membrane"/>
    <property type="evidence" value="ECO:0007669"/>
    <property type="project" value="UniProtKB-SubCell"/>
</dbReference>
<dbReference type="OrthoDB" id="5581259at2759"/>
<evidence type="ECO:0000256" key="4">
    <source>
        <dbReference type="ARBA" id="ARBA00022989"/>
    </source>
</evidence>
<dbReference type="PANTHER" id="PTHR12703">
    <property type="entry name" value="TRANSMEMBRANE PROTEIN 33"/>
    <property type="match status" value="1"/>
</dbReference>
<dbReference type="InterPro" id="IPR005344">
    <property type="entry name" value="TMEM33/Pom33"/>
</dbReference>
<dbReference type="PANTHER" id="PTHR12703:SF4">
    <property type="entry name" value="TRANSMEMBRANE PROTEIN 33"/>
    <property type="match status" value="1"/>
</dbReference>
<keyword evidence="5 6" id="KW-0472">Membrane</keyword>
<comment type="subcellular location">
    <subcellularLocation>
        <location evidence="1">Membrane</location>
        <topology evidence="1">Multi-pass membrane protein</topology>
    </subcellularLocation>
</comment>
<evidence type="ECO:0000313" key="7">
    <source>
        <dbReference type="EMBL" id="KAH0813861.1"/>
    </source>
</evidence>
<keyword evidence="3 6" id="KW-0812">Transmembrane</keyword>
<feature type="transmembrane region" description="Helical" evidence="6">
    <location>
        <begin position="34"/>
        <end position="55"/>
    </location>
</feature>
<comment type="caution">
    <text evidence="7">The sequence shown here is derived from an EMBL/GenBank/DDBJ whole genome shotgun (WGS) entry which is preliminary data.</text>
</comment>
<protein>
    <submittedName>
        <fullName evidence="7">Uncharacterized protein</fullName>
    </submittedName>
</protein>
<dbReference type="InterPro" id="IPR051645">
    <property type="entry name" value="PER33/POM33_regulator"/>
</dbReference>
<comment type="similarity">
    <text evidence="2">Belongs to the PER33/POM33 family.</text>
</comment>
<keyword evidence="8" id="KW-1185">Reference proteome</keyword>
<organism evidence="7 8">
    <name type="scientific">Tenebrio molitor</name>
    <name type="common">Yellow mealworm beetle</name>
    <dbReference type="NCBI Taxonomy" id="7067"/>
    <lineage>
        <taxon>Eukaryota</taxon>
        <taxon>Metazoa</taxon>
        <taxon>Ecdysozoa</taxon>
        <taxon>Arthropoda</taxon>
        <taxon>Hexapoda</taxon>
        <taxon>Insecta</taxon>
        <taxon>Pterygota</taxon>
        <taxon>Neoptera</taxon>
        <taxon>Endopterygota</taxon>
        <taxon>Coleoptera</taxon>
        <taxon>Polyphaga</taxon>
        <taxon>Cucujiformia</taxon>
        <taxon>Tenebrionidae</taxon>
        <taxon>Tenebrio</taxon>
    </lineage>
</organism>
<evidence type="ECO:0000256" key="5">
    <source>
        <dbReference type="ARBA" id="ARBA00023136"/>
    </source>
</evidence>
<evidence type="ECO:0000256" key="6">
    <source>
        <dbReference type="SAM" id="Phobius"/>
    </source>
</evidence>
<proteinExistence type="inferred from homology"/>
<dbReference type="AlphaFoldDB" id="A0A8J6LHR3"/>